<protein>
    <submittedName>
        <fullName evidence="1">Uncharacterized protein</fullName>
    </submittedName>
</protein>
<dbReference type="AlphaFoldDB" id="A0A8H6SN36"/>
<reference evidence="1" key="1">
    <citation type="submission" date="2020-05" db="EMBL/GenBank/DDBJ databases">
        <title>Mycena genomes resolve the evolution of fungal bioluminescence.</title>
        <authorList>
            <person name="Tsai I.J."/>
        </authorList>
    </citation>
    <scope>NUCLEOTIDE SEQUENCE</scope>
    <source>
        <strain evidence="1">110903Hualien_Pintung</strain>
    </source>
</reference>
<proteinExistence type="predicted"/>
<sequence>MKVEPRLPSNERRGNWASYRGAAAHFSAHPRLATYIKNLKIYLQKPWRFGSTSDLPKDDLAALNSFLDLLERLDVPIQRIKIRVPSRVRDWEDWMLMGARRLIEHAVRNPARAHHLSLKTMDNIPLNDIYRALWSSQSVSLKDLCSSEGQYTVVAPADQHPVGEPALRRLKLFGTNYLYSVLLQPALRRYTNSLTALSFDGFGPPFGDHIALGLELAALCSTTLEDLTVIFNSWRIDEHNTLQHRLPNLRKLTLVSEHQQLEEISSWNLPRALTNLLHDASKLPALTKLVILVGIATDDPIDPPFAPRYVLSPHFAELDEALLPYCASSAIAVELGIRHHLMYEPETPEERRADLEEHYAAFSEALRGGLARAFAVGLKLIKWSDGYGR</sequence>
<evidence type="ECO:0000313" key="2">
    <source>
        <dbReference type="Proteomes" id="UP000613580"/>
    </source>
</evidence>
<evidence type="ECO:0000313" key="1">
    <source>
        <dbReference type="EMBL" id="KAF7302344.1"/>
    </source>
</evidence>
<dbReference type="OrthoDB" id="2872911at2759"/>
<gene>
    <name evidence="1" type="ORF">HMN09_00868000</name>
</gene>
<dbReference type="EMBL" id="JACAZE010000012">
    <property type="protein sequence ID" value="KAF7302344.1"/>
    <property type="molecule type" value="Genomic_DNA"/>
</dbReference>
<comment type="caution">
    <text evidence="1">The sequence shown here is derived from an EMBL/GenBank/DDBJ whole genome shotgun (WGS) entry which is preliminary data.</text>
</comment>
<name>A0A8H6SN36_MYCCL</name>
<keyword evidence="2" id="KW-1185">Reference proteome</keyword>
<dbReference type="Proteomes" id="UP000613580">
    <property type="component" value="Unassembled WGS sequence"/>
</dbReference>
<accession>A0A8H6SN36</accession>
<organism evidence="1 2">
    <name type="scientific">Mycena chlorophos</name>
    <name type="common">Agaric fungus</name>
    <name type="synonym">Agaricus chlorophos</name>
    <dbReference type="NCBI Taxonomy" id="658473"/>
    <lineage>
        <taxon>Eukaryota</taxon>
        <taxon>Fungi</taxon>
        <taxon>Dikarya</taxon>
        <taxon>Basidiomycota</taxon>
        <taxon>Agaricomycotina</taxon>
        <taxon>Agaricomycetes</taxon>
        <taxon>Agaricomycetidae</taxon>
        <taxon>Agaricales</taxon>
        <taxon>Marasmiineae</taxon>
        <taxon>Mycenaceae</taxon>
        <taxon>Mycena</taxon>
    </lineage>
</organism>